<keyword evidence="1" id="KW-0436">Ligase</keyword>
<reference evidence="7 8" key="1">
    <citation type="journal article" date="2015" name="Nature">
        <title>rRNA introns, odd ribosomes, and small enigmatic genomes across a large radiation of phyla.</title>
        <authorList>
            <person name="Brown C.T."/>
            <person name="Hug L.A."/>
            <person name="Thomas B.C."/>
            <person name="Sharon I."/>
            <person name="Castelle C.J."/>
            <person name="Singh A."/>
            <person name="Wilkins M.J."/>
            <person name="Williams K.H."/>
            <person name="Banfield J.F."/>
        </authorList>
    </citation>
    <scope>NUCLEOTIDE SEQUENCE [LARGE SCALE GENOMIC DNA]</scope>
</reference>
<evidence type="ECO:0000313" key="8">
    <source>
        <dbReference type="Proteomes" id="UP000034961"/>
    </source>
</evidence>
<evidence type="ECO:0000256" key="2">
    <source>
        <dbReference type="ARBA" id="ARBA00022741"/>
    </source>
</evidence>
<feature type="domain" description="Mur ligase C-terminal" evidence="5">
    <location>
        <begin position="374"/>
        <end position="443"/>
    </location>
</feature>
<protein>
    <submittedName>
        <fullName evidence="7">UDP-N-acetylmuramyl pentapeptide synthase</fullName>
    </submittedName>
</protein>
<dbReference type="PANTHER" id="PTHR43024">
    <property type="entry name" value="UDP-N-ACETYLMURAMOYL-TRIPEPTIDE--D-ALANYL-D-ALANINE LIGASE"/>
    <property type="match status" value="1"/>
</dbReference>
<dbReference type="Pfam" id="PF08245">
    <property type="entry name" value="Mur_ligase_M"/>
    <property type="match status" value="1"/>
</dbReference>
<dbReference type="Proteomes" id="UP000034961">
    <property type="component" value="Unassembled WGS sequence"/>
</dbReference>
<comment type="caution">
    <text evidence="7">The sequence shown here is derived from an EMBL/GenBank/DDBJ whole genome shotgun (WGS) entry which is preliminary data.</text>
</comment>
<evidence type="ECO:0000259" key="6">
    <source>
        <dbReference type="Pfam" id="PF08245"/>
    </source>
</evidence>
<keyword evidence="3" id="KW-0067">ATP-binding</keyword>
<feature type="domain" description="Mur ligase central" evidence="6">
    <location>
        <begin position="178"/>
        <end position="321"/>
    </location>
</feature>
<evidence type="ECO:0000259" key="5">
    <source>
        <dbReference type="Pfam" id="PF02875"/>
    </source>
</evidence>
<keyword evidence="4" id="KW-0472">Membrane</keyword>
<dbReference type="InterPro" id="IPR004101">
    <property type="entry name" value="Mur_ligase_C"/>
</dbReference>
<dbReference type="InterPro" id="IPR013221">
    <property type="entry name" value="Mur_ligase_cen"/>
</dbReference>
<proteinExistence type="predicted"/>
<evidence type="ECO:0000256" key="3">
    <source>
        <dbReference type="ARBA" id="ARBA00022840"/>
    </source>
</evidence>
<dbReference type="InterPro" id="IPR036615">
    <property type="entry name" value="Mur_ligase_C_dom_sf"/>
</dbReference>
<dbReference type="PANTHER" id="PTHR43024:SF1">
    <property type="entry name" value="UDP-N-ACETYLMURAMOYL-TRIPEPTIDE--D-ALANYL-D-ALANINE LIGASE"/>
    <property type="match status" value="1"/>
</dbReference>
<dbReference type="Gene3D" id="3.40.1190.10">
    <property type="entry name" value="Mur-like, catalytic domain"/>
    <property type="match status" value="1"/>
</dbReference>
<dbReference type="Pfam" id="PF02875">
    <property type="entry name" value="Mur_ligase_C"/>
    <property type="match status" value="1"/>
</dbReference>
<dbReference type="AlphaFoldDB" id="A0A0G0V5P7"/>
<sequence length="488" mass="55813">MGPYVFFIYTIRTIRNTLYHIGWWETKEYRFDRMKVHLFETVQGRRWMFGPLSLFKWFLILLYSFHFPEMLNSVVFALYTFEAVKNLFEFIYDKRPSGLRPKVIVLVLGSLLFELLLVLLLSFDYPLGLAFLIGDKLLSFAIVMQVIVLNSFFTYYKRDKMMAAREKFAESRITVIGVTGSYGKTTTKEFIYKILKSKYKVFKTEKSQNSDIGIAEVILRTDLLNYDYFVCEMAAYHREEIKSSTSIIAGHIKTAVITGINEQHQSLFGSLDTTKKSKYELVKSLSEKGSVIINSESAGSKEMGDWAKKDGHTVTYVRKKDFLKSFPKGTAPHFKMNATLAAHAAESIGMKKIDIEKAVASLELPEKTMQEEKKGKVTFINDTFNANPDAVYAALDYIKRKKGTKVLVLQPLIELGNYADAVHEKIGQMAADICDHIILTNINWNKAFLRGVDQSKKKEIKVQIAGYLPKIESGVILFEGKEAEKYIK</sequence>
<dbReference type="InterPro" id="IPR051046">
    <property type="entry name" value="MurCDEF_CellWall_CoF430Synth"/>
</dbReference>
<evidence type="ECO:0000313" key="7">
    <source>
        <dbReference type="EMBL" id="KKR95041.1"/>
    </source>
</evidence>
<dbReference type="Gene3D" id="3.90.190.20">
    <property type="entry name" value="Mur ligase, C-terminal domain"/>
    <property type="match status" value="1"/>
</dbReference>
<evidence type="ECO:0000256" key="1">
    <source>
        <dbReference type="ARBA" id="ARBA00022598"/>
    </source>
</evidence>
<dbReference type="EMBL" id="LCAN01000001">
    <property type="protein sequence ID" value="KKR95041.1"/>
    <property type="molecule type" value="Genomic_DNA"/>
</dbReference>
<accession>A0A0G0V5P7</accession>
<dbReference type="InterPro" id="IPR036565">
    <property type="entry name" value="Mur-like_cat_sf"/>
</dbReference>
<keyword evidence="4" id="KW-1133">Transmembrane helix</keyword>
<dbReference type="SUPFAM" id="SSF53244">
    <property type="entry name" value="MurD-like peptide ligases, peptide-binding domain"/>
    <property type="match status" value="1"/>
</dbReference>
<feature type="transmembrane region" description="Helical" evidence="4">
    <location>
        <begin position="103"/>
        <end position="125"/>
    </location>
</feature>
<name>A0A0G0V5P7_9BACT</name>
<feature type="transmembrane region" description="Helical" evidence="4">
    <location>
        <begin position="137"/>
        <end position="156"/>
    </location>
</feature>
<evidence type="ECO:0000256" key="4">
    <source>
        <dbReference type="SAM" id="Phobius"/>
    </source>
</evidence>
<dbReference type="PATRIC" id="fig|1618474.3.peg.32"/>
<dbReference type="GO" id="GO:0016881">
    <property type="term" value="F:acid-amino acid ligase activity"/>
    <property type="evidence" value="ECO:0007669"/>
    <property type="project" value="InterPro"/>
</dbReference>
<gene>
    <name evidence="7" type="ORF">UU41_C0001G0031</name>
</gene>
<keyword evidence="4" id="KW-0812">Transmembrane</keyword>
<dbReference type="SUPFAM" id="SSF53623">
    <property type="entry name" value="MurD-like peptide ligases, catalytic domain"/>
    <property type="match status" value="1"/>
</dbReference>
<organism evidence="7 8">
    <name type="scientific">Candidatus Roizmanbacteria bacterium GW2011_GWA1_41_13</name>
    <dbReference type="NCBI Taxonomy" id="1618474"/>
    <lineage>
        <taxon>Bacteria</taxon>
        <taxon>Candidatus Roizmaniibacteriota</taxon>
    </lineage>
</organism>
<dbReference type="GO" id="GO:0005524">
    <property type="term" value="F:ATP binding"/>
    <property type="evidence" value="ECO:0007669"/>
    <property type="project" value="UniProtKB-KW"/>
</dbReference>
<keyword evidence="2" id="KW-0547">Nucleotide-binding</keyword>